<feature type="compositionally biased region" description="Basic and acidic residues" evidence="1">
    <location>
        <begin position="102"/>
        <end position="112"/>
    </location>
</feature>
<accession>A0A9N9ECT9</accession>
<protein>
    <submittedName>
        <fullName evidence="2">3790_t:CDS:1</fullName>
    </submittedName>
</protein>
<reference evidence="2" key="1">
    <citation type="submission" date="2021-06" db="EMBL/GenBank/DDBJ databases">
        <authorList>
            <person name="Kallberg Y."/>
            <person name="Tangrot J."/>
            <person name="Rosling A."/>
        </authorList>
    </citation>
    <scope>NUCLEOTIDE SEQUENCE</scope>
    <source>
        <strain evidence="2">BR232B</strain>
    </source>
</reference>
<dbReference type="Proteomes" id="UP000789739">
    <property type="component" value="Unassembled WGS sequence"/>
</dbReference>
<feature type="non-terminal residue" evidence="2">
    <location>
        <position position="1"/>
    </location>
</feature>
<proteinExistence type="predicted"/>
<dbReference type="AlphaFoldDB" id="A0A9N9ECT9"/>
<dbReference type="OrthoDB" id="10369502at2759"/>
<evidence type="ECO:0000313" key="2">
    <source>
        <dbReference type="EMBL" id="CAG8674651.1"/>
    </source>
</evidence>
<gene>
    <name evidence="2" type="ORF">PBRASI_LOCUS11482</name>
</gene>
<name>A0A9N9ECT9_9GLOM</name>
<evidence type="ECO:0000256" key="1">
    <source>
        <dbReference type="SAM" id="MobiDB-lite"/>
    </source>
</evidence>
<evidence type="ECO:0000313" key="3">
    <source>
        <dbReference type="Proteomes" id="UP000789739"/>
    </source>
</evidence>
<sequence length="122" mass="14401">AITEVYEESKEGKKVPEKTREEEIKKYIEWLKKTEVPPCIIPKENIIPGSKNRKKNYKKDFTNDLMEKIYKKIWIPSREAINNSQEEKDRNIRKNNIPTEPIHGKETSENALRKYANGKNSL</sequence>
<feature type="region of interest" description="Disordered" evidence="1">
    <location>
        <begin position="80"/>
        <end position="122"/>
    </location>
</feature>
<comment type="caution">
    <text evidence="2">The sequence shown here is derived from an EMBL/GenBank/DDBJ whole genome shotgun (WGS) entry which is preliminary data.</text>
</comment>
<organism evidence="2 3">
    <name type="scientific">Paraglomus brasilianum</name>
    <dbReference type="NCBI Taxonomy" id="144538"/>
    <lineage>
        <taxon>Eukaryota</taxon>
        <taxon>Fungi</taxon>
        <taxon>Fungi incertae sedis</taxon>
        <taxon>Mucoromycota</taxon>
        <taxon>Glomeromycotina</taxon>
        <taxon>Glomeromycetes</taxon>
        <taxon>Paraglomerales</taxon>
        <taxon>Paraglomeraceae</taxon>
        <taxon>Paraglomus</taxon>
    </lineage>
</organism>
<keyword evidence="3" id="KW-1185">Reference proteome</keyword>
<dbReference type="EMBL" id="CAJVPI010005562">
    <property type="protein sequence ID" value="CAG8674651.1"/>
    <property type="molecule type" value="Genomic_DNA"/>
</dbReference>